<dbReference type="Proteomes" id="UP000002307">
    <property type="component" value="Chromosome"/>
</dbReference>
<dbReference type="KEGG" id="sim:M1627_0399"/>
<dbReference type="Gene3D" id="3.30.720.160">
    <property type="entry name" value="Bifunctional DNA primase/polymerase, N-terminal"/>
    <property type="match status" value="1"/>
</dbReference>
<name>C3N204_SACI3</name>
<dbReference type="PROSITE" id="PS50862">
    <property type="entry name" value="AA_TRNA_LIGASE_II"/>
    <property type="match status" value="1"/>
</dbReference>
<proteinExistence type="predicted"/>
<dbReference type="GeneID" id="7812306"/>
<evidence type="ECO:0000313" key="2">
    <source>
        <dbReference type="EMBL" id="ACP54414.1"/>
    </source>
</evidence>
<dbReference type="InterPro" id="IPR027417">
    <property type="entry name" value="P-loop_NTPase"/>
</dbReference>
<dbReference type="SUPFAM" id="SSF52540">
    <property type="entry name" value="P-loop containing nucleoside triphosphate hydrolases"/>
    <property type="match status" value="1"/>
</dbReference>
<organism evidence="2 3">
    <name type="scientific">Saccharolobus islandicus (strain M.16.27)</name>
    <name type="common">Sulfolobus islandicus</name>
    <dbReference type="NCBI Taxonomy" id="427318"/>
    <lineage>
        <taxon>Archaea</taxon>
        <taxon>Thermoproteota</taxon>
        <taxon>Thermoprotei</taxon>
        <taxon>Sulfolobales</taxon>
        <taxon>Sulfolobaceae</taxon>
        <taxon>Saccharolobus</taxon>
    </lineage>
</organism>
<accession>C3N204</accession>
<dbReference type="RefSeq" id="WP_012718401.1">
    <property type="nucleotide sequence ID" value="NC_012632.1"/>
</dbReference>
<evidence type="ECO:0000259" key="1">
    <source>
        <dbReference type="PROSITE" id="PS50862"/>
    </source>
</evidence>
<dbReference type="InterPro" id="IPR015330">
    <property type="entry name" value="DNA_primase/pol_bifunc_N"/>
</dbReference>
<dbReference type="Pfam" id="PF09250">
    <property type="entry name" value="Prim-Pol"/>
    <property type="match status" value="1"/>
</dbReference>
<dbReference type="EMBL" id="CP001401">
    <property type="protein sequence ID" value="ACP54414.1"/>
    <property type="molecule type" value="Genomic_DNA"/>
</dbReference>
<dbReference type="CDD" id="cd04859">
    <property type="entry name" value="Prim_Pol"/>
    <property type="match status" value="1"/>
</dbReference>
<protein>
    <submittedName>
        <fullName evidence="2">Bifunctional DNA primase/polymerase</fullName>
    </submittedName>
</protein>
<gene>
    <name evidence="2" type="ordered locus">M1627_0399</name>
</gene>
<evidence type="ECO:0000313" key="3">
    <source>
        <dbReference type="Proteomes" id="UP000002307"/>
    </source>
</evidence>
<sequence>MTDEILDYALFYHTYGLSVIPLKPKEKVPLIKWEKYQKELATIDEIKKWFENNENNIAIICGKVSGNLVVIDFDDAEIYEKFLKEVEKDSELAEIINNTWLVKTGKGYHIYLRIDIDKPVKIGKLQKIDVKGEGGYVVAPPSIHPSGKTYEFVRFSKTTGHEIRVITEEQYKKILTILENVTESTITDTAIEKGEIRHDKKLSENTILRIIDILSPVYKEGVRHDIVMYLSGWLYKAGIELESAKKLILLLCDKFKDEECNDRIYTLERTYGLKGNQPPKDRLKTSSGLYEIFSNVLTEADALGRIRQLEEILESAEPQPKVLIELLNYEKEIFAIAHLERCEILTATRKVEENGQDKIERLVYKDRVIIGCPRSVTAIESPFSQVIKYDFAWYIPSQNREIKLENVTVDEILAYLKANGLVLRKNLAEDVLNAILNAMLRKKIANVKTGFDAPGFYWHDNKILANKIEVRKHTSDEVREALELLNELINTWFARAKEQFVTAVKLGLLLPFSFAVKQKFKNEKGFLPWLYLYGKKNTGKTTTAEIILYIYNIMNRQHELGVGEVNTEAKLGSVLASDTFPHVINEGASLFDKPGLNEVIKQAIEGVIARQRFENKTIIKEYPAFASLIITTNEMRITDDALTQKRLVLIRYPIEAQADQVKIKEFREKVVPRLPKLKALGDFVVSYLLEHPDELTYDWINLSKKLLEEAYKFASVGPGFDLDMLYVDSNEEDPRVDIVAILWRKIMEIYNKRVEVTYENGNYVTLTNPIGILHSVLEARLLDFMVLKGNEVFIRPTIKQLLEEYGIKMDSMPSLAELFADYGFRYEARKPLGKTEKVVVVNINDLDKLFSEFFGFNTETPDVEN</sequence>
<dbReference type="InterPro" id="IPR006195">
    <property type="entry name" value="aa-tRNA-synth_II"/>
</dbReference>
<dbReference type="HOGENOM" id="CLU_009502_0_0_2"/>
<feature type="domain" description="Aminoacyl-transfer RNA synthetases class-II family profile" evidence="1">
    <location>
        <begin position="439"/>
        <end position="672"/>
    </location>
</feature>
<dbReference type="SMART" id="SM00943">
    <property type="entry name" value="Prim-Pol"/>
    <property type="match status" value="1"/>
</dbReference>
<dbReference type="SUPFAM" id="SSF56747">
    <property type="entry name" value="Prim-pol domain"/>
    <property type="match status" value="1"/>
</dbReference>
<dbReference type="AlphaFoldDB" id="C3N204"/>
<reference evidence="2 3" key="1">
    <citation type="journal article" date="2009" name="Proc. Natl. Acad. Sci. U.S.A.">
        <title>Biogeography of the Sulfolobus islandicus pan-genome.</title>
        <authorList>
            <person name="Reno M.L."/>
            <person name="Held N.L."/>
            <person name="Fields C.J."/>
            <person name="Burke P.V."/>
            <person name="Whitaker R.J."/>
        </authorList>
    </citation>
    <scope>NUCLEOTIDE SEQUENCE [LARGE SCALE GENOMIC DNA]</scope>
    <source>
        <strain evidence="2 3">M.16.27</strain>
    </source>
</reference>